<dbReference type="InterPro" id="IPR013653">
    <property type="entry name" value="GCN5-like_dom"/>
</dbReference>
<proteinExistence type="predicted"/>
<sequence>MTIHEIPLDKIQHVIEALRPHVPTCIPLYRRLQFSHFTTTSHLLSSVSLEDLLQRQSINSTNSHSEAKEEPWLVAYVDRSKRPETEVWTYGSWENDEINNSDKEDTDDGSDAMEKAQRLIRALVAEVRGIGLPTDTSTTTPLASAAGQVQKQSLSRDSATNVQRGEYEGHLSNPNIVLFGALHERTVRLMGQLGILSREFVGAEIPYRKYFFDVGQIKSRAAALALPTGLHWGPVQSSHYALVRSRTAIPRQDVTLRQLPSLAIFPADGHDPVAWSFLGPDASLSSLHVEPEYRGKGLAKLLADKLFVDETAFFSGEQGTDADRWAHADVANDNVPSNGVCKALGGQWSFHVYWVRIDVG</sequence>
<keyword evidence="4" id="KW-1185">Reference proteome</keyword>
<dbReference type="PANTHER" id="PTHR20958:SF6">
    <property type="entry name" value="GLYCINE N-ACYLTRANSFERASE-LIKE PROTEIN"/>
    <property type="match status" value="1"/>
</dbReference>
<organism evidence="3 4">
    <name type="scientific">Neodothiora populina</name>
    <dbReference type="NCBI Taxonomy" id="2781224"/>
    <lineage>
        <taxon>Eukaryota</taxon>
        <taxon>Fungi</taxon>
        <taxon>Dikarya</taxon>
        <taxon>Ascomycota</taxon>
        <taxon>Pezizomycotina</taxon>
        <taxon>Dothideomycetes</taxon>
        <taxon>Dothideomycetidae</taxon>
        <taxon>Dothideales</taxon>
        <taxon>Dothioraceae</taxon>
        <taxon>Neodothiora</taxon>
    </lineage>
</organism>
<dbReference type="Proteomes" id="UP001562354">
    <property type="component" value="Unassembled WGS sequence"/>
</dbReference>
<evidence type="ECO:0000313" key="4">
    <source>
        <dbReference type="Proteomes" id="UP001562354"/>
    </source>
</evidence>
<dbReference type="InterPro" id="IPR053225">
    <property type="entry name" value="Acyl-CoA_N-acyltransferase"/>
</dbReference>
<name>A0ABR3PQ16_9PEZI</name>
<reference evidence="3 4" key="1">
    <citation type="submission" date="2024-07" db="EMBL/GenBank/DDBJ databases">
        <title>Draft sequence of the Neodothiora populina.</title>
        <authorList>
            <person name="Drown D.D."/>
            <person name="Schuette U.S."/>
            <person name="Buechlein A.B."/>
            <person name="Rusch D.R."/>
            <person name="Winton L.W."/>
            <person name="Adams G.A."/>
        </authorList>
    </citation>
    <scope>NUCLEOTIDE SEQUENCE [LARGE SCALE GENOMIC DNA]</scope>
    <source>
        <strain evidence="3 4">CPC 39397</strain>
    </source>
</reference>
<dbReference type="GeneID" id="95975469"/>
<feature type="region of interest" description="Disordered" evidence="1">
    <location>
        <begin position="135"/>
        <end position="156"/>
    </location>
</feature>
<dbReference type="PANTHER" id="PTHR20958">
    <property type="entry name" value="GLYCINE N-ACYLTRANSFERASE-LIKE PROTEIN"/>
    <property type="match status" value="1"/>
</dbReference>
<dbReference type="InterPro" id="IPR016181">
    <property type="entry name" value="Acyl_CoA_acyltransferase"/>
</dbReference>
<dbReference type="Pfam" id="PF08445">
    <property type="entry name" value="FR47"/>
    <property type="match status" value="1"/>
</dbReference>
<dbReference type="RefSeq" id="XP_069204507.1">
    <property type="nucleotide sequence ID" value="XM_069340996.1"/>
</dbReference>
<dbReference type="CDD" id="cd04301">
    <property type="entry name" value="NAT_SF"/>
    <property type="match status" value="1"/>
</dbReference>
<gene>
    <name evidence="3" type="ORF">AAFC00_001766</name>
</gene>
<evidence type="ECO:0000313" key="3">
    <source>
        <dbReference type="EMBL" id="KAL1311658.1"/>
    </source>
</evidence>
<evidence type="ECO:0000259" key="2">
    <source>
        <dbReference type="Pfam" id="PF08445"/>
    </source>
</evidence>
<evidence type="ECO:0000256" key="1">
    <source>
        <dbReference type="SAM" id="MobiDB-lite"/>
    </source>
</evidence>
<dbReference type="EMBL" id="JBFMKM010000001">
    <property type="protein sequence ID" value="KAL1311658.1"/>
    <property type="molecule type" value="Genomic_DNA"/>
</dbReference>
<comment type="caution">
    <text evidence="3">The sequence shown here is derived from an EMBL/GenBank/DDBJ whole genome shotgun (WGS) entry which is preliminary data.</text>
</comment>
<dbReference type="SUPFAM" id="SSF55729">
    <property type="entry name" value="Acyl-CoA N-acyltransferases (Nat)"/>
    <property type="match status" value="1"/>
</dbReference>
<protein>
    <recommendedName>
        <fullName evidence="2">GCN5-related N-acetyltransferase Rv2170-like domain-containing protein</fullName>
    </recommendedName>
</protein>
<accession>A0ABR3PQ16</accession>
<feature type="domain" description="GCN5-related N-acetyltransferase Rv2170-like" evidence="2">
    <location>
        <begin position="272"/>
        <end position="355"/>
    </location>
</feature>
<dbReference type="Gene3D" id="3.40.630.30">
    <property type="match status" value="1"/>
</dbReference>